<dbReference type="InterPro" id="IPR048395">
    <property type="entry name" value="Glyco_hydro_31_C"/>
</dbReference>
<reference evidence="7 8" key="1">
    <citation type="submission" date="2021-06" db="EMBL/GenBank/DDBJ databases">
        <title>Description of novel taxa of the family Lachnospiraceae.</title>
        <authorList>
            <person name="Chaplin A.V."/>
            <person name="Sokolova S.R."/>
            <person name="Pikina A.P."/>
            <person name="Korzhanova M."/>
            <person name="Belova V."/>
            <person name="Korostin D."/>
            <person name="Efimov B.A."/>
        </authorList>
    </citation>
    <scope>NUCLEOTIDE SEQUENCE [LARGE SCALE GENOMIC DNA]</scope>
    <source>
        <strain evidence="7 8">ASD4241</strain>
    </source>
</reference>
<dbReference type="PANTHER" id="PTHR43053:SF4">
    <property type="entry name" value="MYOGENESIS-REGULATING GLYCOSIDASE"/>
    <property type="match status" value="1"/>
</dbReference>
<dbReference type="EMBL" id="JAHQCX010000011">
    <property type="protein sequence ID" value="MBU9727464.1"/>
    <property type="molecule type" value="Genomic_DNA"/>
</dbReference>
<accession>A0ABS6KAC1</accession>
<dbReference type="Gene3D" id="2.60.40.1180">
    <property type="entry name" value="Golgi alpha-mannosidase II"/>
    <property type="match status" value="1"/>
</dbReference>
<evidence type="ECO:0000259" key="6">
    <source>
        <dbReference type="Pfam" id="PF21365"/>
    </source>
</evidence>
<evidence type="ECO:0000259" key="5">
    <source>
        <dbReference type="Pfam" id="PF01055"/>
    </source>
</evidence>
<comment type="caution">
    <text evidence="7">The sequence shown here is derived from an EMBL/GenBank/DDBJ whole genome shotgun (WGS) entry which is preliminary data.</text>
</comment>
<dbReference type="CDD" id="cd06592">
    <property type="entry name" value="GH31_NET37"/>
    <property type="match status" value="1"/>
</dbReference>
<keyword evidence="3 4" id="KW-0326">Glycosidase</keyword>
<evidence type="ECO:0000256" key="1">
    <source>
        <dbReference type="ARBA" id="ARBA00007806"/>
    </source>
</evidence>
<keyword evidence="8" id="KW-1185">Reference proteome</keyword>
<dbReference type="PANTHER" id="PTHR43053">
    <property type="entry name" value="GLYCOSIDASE FAMILY 31"/>
    <property type="match status" value="1"/>
</dbReference>
<feature type="domain" description="Glycosyl hydrolase family 31 C-terminal" evidence="6">
    <location>
        <begin position="417"/>
        <end position="468"/>
    </location>
</feature>
<dbReference type="InterPro" id="IPR000322">
    <property type="entry name" value="Glyco_hydro_31_TIM"/>
</dbReference>
<feature type="domain" description="Glycoside hydrolase family 31 TIM barrel" evidence="5">
    <location>
        <begin position="120"/>
        <end position="304"/>
    </location>
</feature>
<evidence type="ECO:0000313" key="8">
    <source>
        <dbReference type="Proteomes" id="UP001314681"/>
    </source>
</evidence>
<dbReference type="Proteomes" id="UP001314681">
    <property type="component" value="Unassembled WGS sequence"/>
</dbReference>
<keyword evidence="2 4" id="KW-0378">Hydrolase</keyword>
<organism evidence="7 8">
    <name type="scientific">Diplocloster modestus</name>
    <dbReference type="NCBI Taxonomy" id="2850322"/>
    <lineage>
        <taxon>Bacteria</taxon>
        <taxon>Bacillati</taxon>
        <taxon>Bacillota</taxon>
        <taxon>Clostridia</taxon>
        <taxon>Lachnospirales</taxon>
        <taxon>Lachnospiraceae</taxon>
        <taxon>Diplocloster</taxon>
    </lineage>
</organism>
<protein>
    <submittedName>
        <fullName evidence="7">Glycoside hydrolase family 31 protein</fullName>
    </submittedName>
</protein>
<comment type="similarity">
    <text evidence="1 4">Belongs to the glycosyl hydrolase 31 family.</text>
</comment>
<dbReference type="Pfam" id="PF01055">
    <property type="entry name" value="Glyco_hydro_31_2nd"/>
    <property type="match status" value="1"/>
</dbReference>
<dbReference type="SUPFAM" id="SSF51445">
    <property type="entry name" value="(Trans)glycosidases"/>
    <property type="match status" value="1"/>
</dbReference>
<evidence type="ECO:0000256" key="3">
    <source>
        <dbReference type="ARBA" id="ARBA00023295"/>
    </source>
</evidence>
<dbReference type="GO" id="GO:0016787">
    <property type="term" value="F:hydrolase activity"/>
    <property type="evidence" value="ECO:0007669"/>
    <property type="project" value="UniProtKB-KW"/>
</dbReference>
<dbReference type="InterPro" id="IPR017853">
    <property type="entry name" value="GH"/>
</dbReference>
<dbReference type="InterPro" id="IPR050985">
    <property type="entry name" value="Alpha-glycosidase_related"/>
</dbReference>
<dbReference type="SUPFAM" id="SSF51011">
    <property type="entry name" value="Glycosyl hydrolase domain"/>
    <property type="match status" value="1"/>
</dbReference>
<sequence length="502" mass="56666">MKIHWIQGEYWYGGAACDGIRQPVGQGDIREINLEPNSTPNQAMPFFLSSKGRYLWGRGGFSVRFDREGITCPDDAKLGKGFGTLRGAYLAGMKRHFPFHPFRLSERLFDAPVYNTWIELTFYQSQQAVLDYARGIVGHGMEPGVLMIDDGWSECYGDWRFHSGRFPDPAGMVKELKAMGFSVMIWVCPFVTPDSIAWRDAGERGILAAGPDGEPYLSRWWNGYSGVLDFSRKEAVSWFDRQMMRLQETGVDGFKFDAGDSIYYPREGCGRNEQSRLWAQYGERYSFNEYRASWKAGGYSLMQRLCDKEHSWGEKGIGALIPDTLVQGLTGHPYCCPDLVGGGEYLNFAKEKEAGLDQELFLCHSETACMMPVIQFSAAPWRILDEERFKRLKEQLDIRKAYGKERAQALSQAAATGEPVIRPMEYSFPGQGMETVMDQFMMGERLLVAPCIKKGETGRLAALPKGRWKYGGHCIEGGGSVYLSRETAGPIILEYMEPGCRR</sequence>
<evidence type="ECO:0000256" key="2">
    <source>
        <dbReference type="ARBA" id="ARBA00022801"/>
    </source>
</evidence>
<gene>
    <name evidence="7" type="ORF">KTH90_15735</name>
</gene>
<dbReference type="RefSeq" id="WP_158352157.1">
    <property type="nucleotide sequence ID" value="NZ_JAHQCX010000011.1"/>
</dbReference>
<name>A0ABS6KAC1_9FIRM</name>
<dbReference type="Pfam" id="PF21365">
    <property type="entry name" value="Glyco_hydro_31_3rd"/>
    <property type="match status" value="1"/>
</dbReference>
<evidence type="ECO:0000313" key="7">
    <source>
        <dbReference type="EMBL" id="MBU9727464.1"/>
    </source>
</evidence>
<evidence type="ECO:0000256" key="4">
    <source>
        <dbReference type="RuleBase" id="RU361185"/>
    </source>
</evidence>
<dbReference type="InterPro" id="IPR013780">
    <property type="entry name" value="Glyco_hydro_b"/>
</dbReference>
<dbReference type="Gene3D" id="3.20.20.80">
    <property type="entry name" value="Glycosidases"/>
    <property type="match status" value="1"/>
</dbReference>
<proteinExistence type="inferred from homology"/>